<dbReference type="RefSeq" id="YP_001456777.1">
    <property type="nucleotide sequence ID" value="NC_009799.3"/>
</dbReference>
<protein>
    <submittedName>
        <fullName evidence="1">Gp47</fullName>
    </submittedName>
</protein>
<evidence type="ECO:0000313" key="1">
    <source>
        <dbReference type="EMBL" id="CAJ29730.1"/>
    </source>
</evidence>
<evidence type="ECO:0000313" key="2">
    <source>
        <dbReference type="Proteomes" id="UP000001531"/>
    </source>
</evidence>
<accession>Q3V5E8</accession>
<dbReference type="Proteomes" id="UP000001531">
    <property type="component" value="Segment"/>
</dbReference>
<reference evidence="1 2" key="4">
    <citation type="journal article" date="2007" name="Virology">
        <title>Transcriptional profiling of bacteriophage BFK20: coexpression interrogated by "guilt-by-association" algorithm.</title>
        <authorList>
            <person name="Majtan T."/>
            <person name="Halgasova N."/>
            <person name="Bukovska G."/>
            <person name="Timko J."/>
        </authorList>
    </citation>
    <scope>NUCLEOTIDE SEQUENCE [LARGE SCALE GENOMIC DNA]</scope>
</reference>
<keyword evidence="2" id="KW-1185">Reference proteome</keyword>
<organism evidence="1 2">
    <name type="scientific">Corynebacterium phage BFK20</name>
    <dbReference type="NCBI Taxonomy" id="28358"/>
    <lineage>
        <taxon>Viruses</taxon>
        <taxon>Duplodnaviria</taxon>
        <taxon>Heunggongvirae</taxon>
        <taxon>Uroviricota</taxon>
        <taxon>Caudoviricetes</taxon>
        <taxon>Sasvirus</taxon>
        <taxon>Sasvirus BFK20</taxon>
    </lineage>
</organism>
<dbReference type="KEGG" id="vg:5580386"/>
<name>Q3V5E8_9CAUD</name>
<sequence length="132" mass="14719">MPKKLNQPPLELTGPEFVALIGNAERRYLAQSLTEHQGHHIGDREALDYIELVTTHETQARAHLRRFLCDSVAVEHLPRALNLFDTVDVNPGILLAMFITGDIVLTGMDEAIGTLPKLDALMRIYSKGEYGL</sequence>
<reference evidence="1 2" key="1">
    <citation type="journal article" date="1992" name="J. Gen. Microbiol.">
        <title>Characterization of bacteriophage BFK20 from Brevibacterium flavum.</title>
        <authorList>
            <person name="Koptides M."/>
            <person name="Barak I."/>
            <person name="Sisova M."/>
            <person name="Baloghova E."/>
            <person name="Ugorcakova J."/>
        </authorList>
    </citation>
    <scope>NUCLEOTIDE SEQUENCE [LARGE SCALE GENOMIC DNA]</scope>
</reference>
<reference evidence="1 2" key="3">
    <citation type="journal article" date="2006" name="Virology">
        <title>Complete nucleotide sequence and genome analysis of bacteriophage BFK20--a lytic phage of the industrial producer Brevibacterium flavum.</title>
        <authorList>
            <person name="Bukovska G."/>
            <person name="Klucar L."/>
            <person name="Vlcek C."/>
            <person name="Adamovic J."/>
            <person name="Turna J."/>
            <person name="Timko J."/>
        </authorList>
    </citation>
    <scope>NUCLEOTIDE SEQUENCE [LARGE SCALE GENOMIC DNA]</scope>
</reference>
<dbReference type="EMBL" id="AJ278322">
    <property type="protein sequence ID" value="CAJ29730.1"/>
    <property type="molecule type" value="Genomic_DNA"/>
</dbReference>
<proteinExistence type="predicted"/>
<dbReference type="GeneID" id="5580386"/>
<reference evidence="1 2" key="2">
    <citation type="journal article" date="1994" name="Acta Virol.">
        <title>Characterization and sequence analysis of the F2 promoter from corynephage BFK20.</title>
        <authorList>
            <person name="Koptides M."/>
            <person name="Ugorcakova J."/>
            <person name="Baloghova E."/>
            <person name="Bukovska G."/>
            <person name="Timko J."/>
        </authorList>
    </citation>
    <scope>NUCLEOTIDE SEQUENCE [LARGE SCALE GENOMIC DNA]</scope>
</reference>
<gene>
    <name evidence="1" type="primary">ORF47</name>
</gene>